<evidence type="ECO:0000313" key="1">
    <source>
        <dbReference type="EMBL" id="OLO47945.1"/>
    </source>
</evidence>
<dbReference type="Proteomes" id="UP000186394">
    <property type="component" value="Unassembled WGS sequence"/>
</dbReference>
<dbReference type="RefSeq" id="WP_075418803.1">
    <property type="nucleotide sequence ID" value="NZ_MSKL01000027.1"/>
</dbReference>
<dbReference type="AlphaFoldDB" id="A0A1Q8VIN1"/>
<name>A0A1Q8VIN1_9ACTO</name>
<protein>
    <submittedName>
        <fullName evidence="1">Uncharacterized protein</fullName>
    </submittedName>
</protein>
<dbReference type="OrthoDB" id="3257927at2"/>
<organism evidence="1 2">
    <name type="scientific">Actinomyces oris</name>
    <dbReference type="NCBI Taxonomy" id="544580"/>
    <lineage>
        <taxon>Bacteria</taxon>
        <taxon>Bacillati</taxon>
        <taxon>Actinomycetota</taxon>
        <taxon>Actinomycetes</taxon>
        <taxon>Actinomycetales</taxon>
        <taxon>Actinomycetaceae</taxon>
        <taxon>Actinomyces</taxon>
    </lineage>
</organism>
<accession>A0A1Q8VIN1</accession>
<gene>
    <name evidence="1" type="ORF">BKH28_10795</name>
</gene>
<comment type="caution">
    <text evidence="1">The sequence shown here is derived from an EMBL/GenBank/DDBJ whole genome shotgun (WGS) entry which is preliminary data.</text>
</comment>
<proteinExistence type="predicted"/>
<sequence>MTASSVLAGPLDLTGIRARLTAATSGPWSCGTDELTVTAGSWPIAIVGIGHDDIAVDYEDDALVFNHVNHSADADLNLIAHAPEDIKNLLNEVDRLNDALREISQRLEEVGPEEFVDKVQIILEDNL</sequence>
<reference evidence="1 2" key="1">
    <citation type="submission" date="2016-12" db="EMBL/GenBank/DDBJ databases">
        <title>Genomic comparison of strains in the 'Actinomyces naeslundii' group.</title>
        <authorList>
            <person name="Mughal S.R."/>
            <person name="Do T."/>
            <person name="Gilbert S.C."/>
            <person name="Witherden E.A."/>
            <person name="Didelot X."/>
            <person name="Beighton D."/>
        </authorList>
    </citation>
    <scope>NUCLEOTIDE SEQUENCE [LARGE SCALE GENOMIC DNA]</scope>
    <source>
        <strain evidence="1 2">P6N</strain>
    </source>
</reference>
<dbReference type="EMBL" id="MSKL01000027">
    <property type="protein sequence ID" value="OLO47945.1"/>
    <property type="molecule type" value="Genomic_DNA"/>
</dbReference>
<evidence type="ECO:0000313" key="2">
    <source>
        <dbReference type="Proteomes" id="UP000186394"/>
    </source>
</evidence>